<keyword evidence="2" id="KW-0238">DNA-binding</keyword>
<gene>
    <name evidence="6" type="ORF">G5C65_30580</name>
</gene>
<dbReference type="PANTHER" id="PTHR46796:SF12">
    <property type="entry name" value="HTH-TYPE DNA-BINDING TRANSCRIPTIONAL ACTIVATOR EUTR"/>
    <property type="match status" value="1"/>
</dbReference>
<dbReference type="GO" id="GO:0003700">
    <property type="term" value="F:DNA-binding transcription factor activity"/>
    <property type="evidence" value="ECO:0007669"/>
    <property type="project" value="InterPro"/>
</dbReference>
<dbReference type="PROSITE" id="PS00041">
    <property type="entry name" value="HTH_ARAC_FAMILY_1"/>
    <property type="match status" value="1"/>
</dbReference>
<feature type="region of interest" description="Disordered" evidence="4">
    <location>
        <begin position="321"/>
        <end position="347"/>
    </location>
</feature>
<dbReference type="SUPFAM" id="SSF46689">
    <property type="entry name" value="Homeodomain-like"/>
    <property type="match status" value="2"/>
</dbReference>
<reference evidence="6 7" key="1">
    <citation type="submission" date="2020-02" db="EMBL/GenBank/DDBJ databases">
        <title>Whole-genome analyses of novel actinobacteria.</title>
        <authorList>
            <person name="Sahin N."/>
            <person name="Tatar D."/>
        </authorList>
    </citation>
    <scope>NUCLEOTIDE SEQUENCE [LARGE SCALE GENOMIC DNA]</scope>
    <source>
        <strain evidence="6 7">SB3404</strain>
    </source>
</reference>
<dbReference type="Proteomes" id="UP000477722">
    <property type="component" value="Unassembled WGS sequence"/>
</dbReference>
<evidence type="ECO:0000256" key="2">
    <source>
        <dbReference type="ARBA" id="ARBA00023125"/>
    </source>
</evidence>
<dbReference type="InterPro" id="IPR018062">
    <property type="entry name" value="HTH_AraC-typ_CS"/>
</dbReference>
<dbReference type="Pfam" id="PF12833">
    <property type="entry name" value="HTH_18"/>
    <property type="match status" value="1"/>
</dbReference>
<protein>
    <submittedName>
        <fullName evidence="6">AraC family transcriptional regulator</fullName>
    </submittedName>
</protein>
<dbReference type="GO" id="GO:0043565">
    <property type="term" value="F:sequence-specific DNA binding"/>
    <property type="evidence" value="ECO:0007669"/>
    <property type="project" value="InterPro"/>
</dbReference>
<dbReference type="InterPro" id="IPR009057">
    <property type="entry name" value="Homeodomain-like_sf"/>
</dbReference>
<keyword evidence="3" id="KW-0804">Transcription</keyword>
<dbReference type="Gene3D" id="1.10.10.60">
    <property type="entry name" value="Homeodomain-like"/>
    <property type="match status" value="1"/>
</dbReference>
<feature type="domain" description="HTH araC/xylS-type" evidence="5">
    <location>
        <begin position="226"/>
        <end position="327"/>
    </location>
</feature>
<evidence type="ECO:0000313" key="6">
    <source>
        <dbReference type="EMBL" id="NGO72624.1"/>
    </source>
</evidence>
<evidence type="ECO:0000256" key="3">
    <source>
        <dbReference type="ARBA" id="ARBA00023163"/>
    </source>
</evidence>
<keyword evidence="1" id="KW-0805">Transcription regulation</keyword>
<proteinExistence type="predicted"/>
<sequence length="347" mass="38393">MVSGHSRAAGYSAYVTRSVAEAEDAIATHFYEGRLRVVGPDEDFLHSLSVVDLGALTVGEASFGTEVGLSYGELGAYHVAVPLVGRFRYRQGRDDHRCLTPRRAGIFDADADLHVDRWSVDCRCLAVKVDRLAVHRRLEALLGRPLPHRPRFDTSMDVTRGPGRSWADLALWSLLEQDVPHGLLAQPLIRDRIEQTLLDGLLLAAGHTYRAELTEAAAPMRPSAVQRVMDMVRAYPAEPYDAARLAAIGQVSLRTLQEAFRTHVGMSPTAYVSEVRLQRAHAQLRSSAPGATRISEVAHRWGFAHLGRFAQRYRARFGETPSETLRSGPTYATRPSPAIRIAPRDTE</sequence>
<evidence type="ECO:0000256" key="1">
    <source>
        <dbReference type="ARBA" id="ARBA00023015"/>
    </source>
</evidence>
<name>A0A6G4X794_9ACTN</name>
<dbReference type="Pfam" id="PF14525">
    <property type="entry name" value="AraC_binding_2"/>
    <property type="match status" value="1"/>
</dbReference>
<evidence type="ECO:0000259" key="5">
    <source>
        <dbReference type="PROSITE" id="PS01124"/>
    </source>
</evidence>
<evidence type="ECO:0000313" key="7">
    <source>
        <dbReference type="Proteomes" id="UP000477722"/>
    </source>
</evidence>
<dbReference type="SMART" id="SM00342">
    <property type="entry name" value="HTH_ARAC"/>
    <property type="match status" value="1"/>
</dbReference>
<dbReference type="InterPro" id="IPR050204">
    <property type="entry name" value="AraC_XylS_family_regulators"/>
</dbReference>
<dbReference type="RefSeq" id="WP_165302301.1">
    <property type="nucleotide sequence ID" value="NZ_JAAKZZ010000499.1"/>
</dbReference>
<dbReference type="InterPro" id="IPR018060">
    <property type="entry name" value="HTH_AraC"/>
</dbReference>
<keyword evidence="7" id="KW-1185">Reference proteome</keyword>
<evidence type="ECO:0000256" key="4">
    <source>
        <dbReference type="SAM" id="MobiDB-lite"/>
    </source>
</evidence>
<dbReference type="AlphaFoldDB" id="A0A6G4X794"/>
<accession>A0A6G4X794</accession>
<dbReference type="PROSITE" id="PS01124">
    <property type="entry name" value="HTH_ARAC_FAMILY_2"/>
    <property type="match status" value="1"/>
</dbReference>
<dbReference type="InterPro" id="IPR035418">
    <property type="entry name" value="AraC-bd_2"/>
</dbReference>
<dbReference type="PANTHER" id="PTHR46796">
    <property type="entry name" value="HTH-TYPE TRANSCRIPTIONAL ACTIVATOR RHAS-RELATED"/>
    <property type="match status" value="1"/>
</dbReference>
<comment type="caution">
    <text evidence="6">The sequence shown here is derived from an EMBL/GenBank/DDBJ whole genome shotgun (WGS) entry which is preliminary data.</text>
</comment>
<dbReference type="EMBL" id="JAAKZZ010000499">
    <property type="protein sequence ID" value="NGO72624.1"/>
    <property type="molecule type" value="Genomic_DNA"/>
</dbReference>
<organism evidence="6 7">
    <name type="scientific">Streptomyces boncukensis</name>
    <dbReference type="NCBI Taxonomy" id="2711219"/>
    <lineage>
        <taxon>Bacteria</taxon>
        <taxon>Bacillati</taxon>
        <taxon>Actinomycetota</taxon>
        <taxon>Actinomycetes</taxon>
        <taxon>Kitasatosporales</taxon>
        <taxon>Streptomycetaceae</taxon>
        <taxon>Streptomyces</taxon>
    </lineage>
</organism>